<name>A0ACC2RJ09_9FUNG</name>
<accession>A0ACC2RJ09</accession>
<organism evidence="1 2">
    <name type="scientific">Entomophthora muscae</name>
    <dbReference type="NCBI Taxonomy" id="34485"/>
    <lineage>
        <taxon>Eukaryota</taxon>
        <taxon>Fungi</taxon>
        <taxon>Fungi incertae sedis</taxon>
        <taxon>Zoopagomycota</taxon>
        <taxon>Entomophthoromycotina</taxon>
        <taxon>Entomophthoromycetes</taxon>
        <taxon>Entomophthorales</taxon>
        <taxon>Entomophthoraceae</taxon>
        <taxon>Entomophthora</taxon>
    </lineage>
</organism>
<protein>
    <submittedName>
        <fullName evidence="1">Uncharacterized protein</fullName>
    </submittedName>
</protein>
<sequence length="94" mass="10841">MTKDWETNPHQARHTIYPNVHRKGNPQINTVPQKTLAKVILYWDLTTHPVEYRQGPLKEDSHVLLLLGITVVGASKNKVVSHHHWYQMSSIPTL</sequence>
<comment type="caution">
    <text evidence="1">The sequence shown here is derived from an EMBL/GenBank/DDBJ whole genome shotgun (WGS) entry which is preliminary data.</text>
</comment>
<dbReference type="Proteomes" id="UP001165960">
    <property type="component" value="Unassembled WGS sequence"/>
</dbReference>
<gene>
    <name evidence="1" type="ORF">DSO57_1018598</name>
</gene>
<proteinExistence type="predicted"/>
<evidence type="ECO:0000313" key="1">
    <source>
        <dbReference type="EMBL" id="KAJ9050009.1"/>
    </source>
</evidence>
<dbReference type="EMBL" id="QTSX02007181">
    <property type="protein sequence ID" value="KAJ9050009.1"/>
    <property type="molecule type" value="Genomic_DNA"/>
</dbReference>
<reference evidence="1" key="1">
    <citation type="submission" date="2022-04" db="EMBL/GenBank/DDBJ databases">
        <title>Genome of the entomopathogenic fungus Entomophthora muscae.</title>
        <authorList>
            <person name="Elya C."/>
            <person name="Lovett B.R."/>
            <person name="Lee E."/>
            <person name="Macias A.M."/>
            <person name="Hajek A.E."/>
            <person name="De Bivort B.L."/>
            <person name="Kasson M.T."/>
            <person name="De Fine Licht H.H."/>
            <person name="Stajich J.E."/>
        </authorList>
    </citation>
    <scope>NUCLEOTIDE SEQUENCE</scope>
    <source>
        <strain evidence="1">Berkeley</strain>
    </source>
</reference>
<evidence type="ECO:0000313" key="2">
    <source>
        <dbReference type="Proteomes" id="UP001165960"/>
    </source>
</evidence>
<keyword evidence="2" id="KW-1185">Reference proteome</keyword>